<name>A0AAV8XKJ7_9CUCU</name>
<evidence type="ECO:0000256" key="1">
    <source>
        <dbReference type="ARBA" id="ARBA00022448"/>
    </source>
</evidence>
<dbReference type="InterPro" id="IPR036734">
    <property type="entry name" value="Neur_chan_lig-bd_sf"/>
</dbReference>
<dbReference type="Gene3D" id="2.70.170.10">
    <property type="entry name" value="Neurotransmitter-gated ion-channel ligand-binding domain"/>
    <property type="match status" value="1"/>
</dbReference>
<accession>A0AAV8XKJ7</accession>
<keyword evidence="6" id="KW-0406">Ion transport</keyword>
<evidence type="ECO:0000256" key="6">
    <source>
        <dbReference type="ARBA" id="ARBA00023065"/>
    </source>
</evidence>
<evidence type="ECO:0000313" key="14">
    <source>
        <dbReference type="EMBL" id="KAJ8939510.1"/>
    </source>
</evidence>
<keyword evidence="2" id="KW-1003">Cell membrane</keyword>
<keyword evidence="3 12" id="KW-0812">Transmembrane</keyword>
<dbReference type="GO" id="GO:0004888">
    <property type="term" value="F:transmembrane signaling receptor activity"/>
    <property type="evidence" value="ECO:0007669"/>
    <property type="project" value="InterPro"/>
</dbReference>
<keyword evidence="10" id="KW-0407">Ion channel</keyword>
<evidence type="ECO:0000256" key="2">
    <source>
        <dbReference type="ARBA" id="ARBA00022475"/>
    </source>
</evidence>
<dbReference type="AlphaFoldDB" id="A0AAV8XKJ7"/>
<dbReference type="PANTHER" id="PTHR18945">
    <property type="entry name" value="NEUROTRANSMITTER GATED ION CHANNEL"/>
    <property type="match status" value="1"/>
</dbReference>
<reference evidence="14" key="1">
    <citation type="journal article" date="2023" name="Insect Mol. Biol.">
        <title>Genome sequencing provides insights into the evolution of gene families encoding plant cell wall-degrading enzymes in longhorned beetles.</title>
        <authorList>
            <person name="Shin N.R."/>
            <person name="Okamura Y."/>
            <person name="Kirsch R."/>
            <person name="Pauchet Y."/>
        </authorList>
    </citation>
    <scope>NUCLEOTIDE SEQUENCE</scope>
    <source>
        <strain evidence="14">AMC_N1</strain>
    </source>
</reference>
<dbReference type="GO" id="GO:0045211">
    <property type="term" value="C:postsynaptic membrane"/>
    <property type="evidence" value="ECO:0007669"/>
    <property type="project" value="InterPro"/>
</dbReference>
<dbReference type="InterPro" id="IPR036719">
    <property type="entry name" value="Neuro-gated_channel_TM_sf"/>
</dbReference>
<feature type="non-terminal residue" evidence="14">
    <location>
        <position position="1"/>
    </location>
</feature>
<keyword evidence="9" id="KW-1071">Ligand-gated ion channel</keyword>
<dbReference type="InterPro" id="IPR006201">
    <property type="entry name" value="Neur_channel"/>
</dbReference>
<dbReference type="PRINTS" id="PR00252">
    <property type="entry name" value="NRIONCHANNEL"/>
</dbReference>
<evidence type="ECO:0000313" key="15">
    <source>
        <dbReference type="Proteomes" id="UP001162162"/>
    </source>
</evidence>
<keyword evidence="4 12" id="KW-1133">Transmembrane helix</keyword>
<dbReference type="FunFam" id="2.70.170.10:FF:000028">
    <property type="entry name" value="AcetylCholine Receptor"/>
    <property type="match status" value="1"/>
</dbReference>
<feature type="transmembrane region" description="Helical" evidence="12">
    <location>
        <begin position="285"/>
        <end position="310"/>
    </location>
</feature>
<proteinExistence type="predicted"/>
<evidence type="ECO:0000256" key="5">
    <source>
        <dbReference type="ARBA" id="ARBA00023018"/>
    </source>
</evidence>
<feature type="transmembrane region" description="Helical" evidence="12">
    <location>
        <begin position="391"/>
        <end position="417"/>
    </location>
</feature>
<evidence type="ECO:0000259" key="13">
    <source>
        <dbReference type="Pfam" id="PF02931"/>
    </source>
</evidence>
<evidence type="ECO:0000256" key="12">
    <source>
        <dbReference type="SAM" id="Phobius"/>
    </source>
</evidence>
<dbReference type="InterPro" id="IPR002394">
    <property type="entry name" value="Nicotinic_acetylcholine_rcpt"/>
</dbReference>
<dbReference type="EMBL" id="JAPWTK010000484">
    <property type="protein sequence ID" value="KAJ8939510.1"/>
    <property type="molecule type" value="Genomic_DNA"/>
</dbReference>
<comment type="subcellular location">
    <subcellularLocation>
        <location evidence="11">Synaptic cell membrane</location>
        <topology evidence="11">Multi-pass membrane protein</topology>
    </subcellularLocation>
</comment>
<sequence>IGPKSLWNFTHTDNLRRDLLHNYDKFARPTQHNNITTVKIGLTIRHVEINEFKSTMTVNCYLRVEWTDEKLKWNESNYGGLNQLHLAEHELWQPDVSLYNSASGTGLNHYGTTHCMVYPNGVVLWVPPALFTVLCSLNMKYWPFDTQECRLMFGSWTYHGDQIDLQLYSSGEEVELDLLVKSSEWTLMKAVQLRDVKYYPCCEEPYPYVEVNITLSRISPSYKAIIVTPTFGNTHYCGNDFVEFLVTAAIWRKKWLLMDVLFLQYACTCCISHKKIPAMGDHTPLIVLFYSSCLYITSFSMIGSIIVIAISRNKHMYSLPWIIKQPLIGRMGKLLGLHGYIHQATTSPHRVTAEEMRDHQVTDFDDNNSGDEHHMIKSSLNMNKPSFQHEWILLAAAIDRISFVFYCLLFAILAIVYSV</sequence>
<dbReference type="SUPFAM" id="SSF90112">
    <property type="entry name" value="Neurotransmitter-gated ion-channel transmembrane pore"/>
    <property type="match status" value="1"/>
</dbReference>
<dbReference type="SUPFAM" id="SSF63712">
    <property type="entry name" value="Nicotinic receptor ligand binding domain-like"/>
    <property type="match status" value="1"/>
</dbReference>
<dbReference type="Pfam" id="PF02931">
    <property type="entry name" value="Neur_chan_LBD"/>
    <property type="match status" value="1"/>
</dbReference>
<evidence type="ECO:0000256" key="4">
    <source>
        <dbReference type="ARBA" id="ARBA00022989"/>
    </source>
</evidence>
<keyword evidence="15" id="KW-1185">Reference proteome</keyword>
<organism evidence="14 15">
    <name type="scientific">Aromia moschata</name>
    <dbReference type="NCBI Taxonomy" id="1265417"/>
    <lineage>
        <taxon>Eukaryota</taxon>
        <taxon>Metazoa</taxon>
        <taxon>Ecdysozoa</taxon>
        <taxon>Arthropoda</taxon>
        <taxon>Hexapoda</taxon>
        <taxon>Insecta</taxon>
        <taxon>Pterygota</taxon>
        <taxon>Neoptera</taxon>
        <taxon>Endopterygota</taxon>
        <taxon>Coleoptera</taxon>
        <taxon>Polyphaga</taxon>
        <taxon>Cucujiformia</taxon>
        <taxon>Chrysomeloidea</taxon>
        <taxon>Cerambycidae</taxon>
        <taxon>Cerambycinae</taxon>
        <taxon>Callichromatini</taxon>
        <taxon>Aromia</taxon>
    </lineage>
</organism>
<evidence type="ECO:0000256" key="11">
    <source>
        <dbReference type="ARBA" id="ARBA00034099"/>
    </source>
</evidence>
<gene>
    <name evidence="14" type="ORF">NQ318_022227</name>
</gene>
<comment type="caution">
    <text evidence="14">The sequence shown here is derived from an EMBL/GenBank/DDBJ whole genome shotgun (WGS) entry which is preliminary data.</text>
</comment>
<dbReference type="PRINTS" id="PR00254">
    <property type="entry name" value="NICOTINICR"/>
</dbReference>
<dbReference type="InterPro" id="IPR006202">
    <property type="entry name" value="Neur_chan_lig-bd"/>
</dbReference>
<evidence type="ECO:0000256" key="7">
    <source>
        <dbReference type="ARBA" id="ARBA00023136"/>
    </source>
</evidence>
<keyword evidence="8" id="KW-0675">Receptor</keyword>
<protein>
    <recommendedName>
        <fullName evidence="13">Neurotransmitter-gated ion-channel ligand-binding domain-containing protein</fullName>
    </recommendedName>
</protein>
<dbReference type="GO" id="GO:0022848">
    <property type="term" value="F:acetylcholine-gated monoatomic cation-selective channel activity"/>
    <property type="evidence" value="ECO:0007669"/>
    <property type="project" value="InterPro"/>
</dbReference>
<feature type="domain" description="Neurotransmitter-gated ion-channel ligand-binding" evidence="13">
    <location>
        <begin position="14"/>
        <end position="217"/>
    </location>
</feature>
<evidence type="ECO:0000256" key="3">
    <source>
        <dbReference type="ARBA" id="ARBA00022692"/>
    </source>
</evidence>
<keyword evidence="5" id="KW-0770">Synapse</keyword>
<dbReference type="CDD" id="cd18997">
    <property type="entry name" value="LGIC_ECD_nAChR"/>
    <property type="match status" value="1"/>
</dbReference>
<evidence type="ECO:0000256" key="9">
    <source>
        <dbReference type="ARBA" id="ARBA00023286"/>
    </source>
</evidence>
<keyword evidence="7 12" id="KW-0472">Membrane</keyword>
<dbReference type="Proteomes" id="UP001162162">
    <property type="component" value="Unassembled WGS sequence"/>
</dbReference>
<evidence type="ECO:0000256" key="10">
    <source>
        <dbReference type="ARBA" id="ARBA00023303"/>
    </source>
</evidence>
<evidence type="ECO:0000256" key="8">
    <source>
        <dbReference type="ARBA" id="ARBA00023170"/>
    </source>
</evidence>
<keyword evidence="1" id="KW-0813">Transport</keyword>